<gene>
    <name evidence="2" type="ORF">SK854_05965</name>
</gene>
<evidence type="ECO:0008006" key="4">
    <source>
        <dbReference type="Google" id="ProtNLM"/>
    </source>
</evidence>
<name>A0ABU4US62_9PSEU</name>
<keyword evidence="1" id="KW-0732">Signal</keyword>
<feature type="signal peptide" evidence="1">
    <location>
        <begin position="1"/>
        <end position="33"/>
    </location>
</feature>
<evidence type="ECO:0000256" key="1">
    <source>
        <dbReference type="SAM" id="SignalP"/>
    </source>
</evidence>
<keyword evidence="3" id="KW-1185">Reference proteome</keyword>
<evidence type="ECO:0000313" key="3">
    <source>
        <dbReference type="Proteomes" id="UP001285352"/>
    </source>
</evidence>
<dbReference type="RefSeq" id="WP_319973969.1">
    <property type="nucleotide sequence ID" value="NZ_JAXAVU010000004.1"/>
</dbReference>
<feature type="chain" id="PRO_5045568216" description="Secreted protein" evidence="1">
    <location>
        <begin position="34"/>
        <end position="119"/>
    </location>
</feature>
<sequence>MKQQLTKTRRMSRIAALVAIPLTMVLTATSAHAHYQEDKHGGDRGWVDASHWTIGVCDNEADGHGVRTEYQTSNGGSDHVGDWNGSGNACNSEVVYDFSSVTRFRVCEETEGCRPWKNA</sequence>
<organism evidence="2 3">
    <name type="scientific">Lentzea sokolovensis</name>
    <dbReference type="NCBI Taxonomy" id="3095429"/>
    <lineage>
        <taxon>Bacteria</taxon>
        <taxon>Bacillati</taxon>
        <taxon>Actinomycetota</taxon>
        <taxon>Actinomycetes</taxon>
        <taxon>Pseudonocardiales</taxon>
        <taxon>Pseudonocardiaceae</taxon>
        <taxon>Lentzea</taxon>
    </lineage>
</organism>
<comment type="caution">
    <text evidence="2">The sequence shown here is derived from an EMBL/GenBank/DDBJ whole genome shotgun (WGS) entry which is preliminary data.</text>
</comment>
<reference evidence="2 3" key="1">
    <citation type="submission" date="2023-11" db="EMBL/GenBank/DDBJ databases">
        <title>Lentzea sokolovensis, sp. nov., Lentzea kristufkii, sp. nov., and Lentzea miocenensis, sp. nov., rare actinobacteria from Sokolov Coal Basin, Miocene lacustrine sediment, Czech Republic.</title>
        <authorList>
            <person name="Lara A."/>
            <person name="Kotroba L."/>
            <person name="Nouioui I."/>
            <person name="Neumann-Schaal M."/>
            <person name="Mast Y."/>
            <person name="Chronakova A."/>
        </authorList>
    </citation>
    <scope>NUCLEOTIDE SEQUENCE [LARGE SCALE GENOMIC DNA]</scope>
    <source>
        <strain evidence="2 3">BCCO 10_0061</strain>
    </source>
</reference>
<accession>A0ABU4US62</accession>
<dbReference type="Proteomes" id="UP001285352">
    <property type="component" value="Unassembled WGS sequence"/>
</dbReference>
<dbReference type="EMBL" id="JAXAVU010000004">
    <property type="protein sequence ID" value="MDX8141648.1"/>
    <property type="molecule type" value="Genomic_DNA"/>
</dbReference>
<proteinExistence type="predicted"/>
<protein>
    <recommendedName>
        <fullName evidence="4">Secreted protein</fullName>
    </recommendedName>
</protein>
<evidence type="ECO:0000313" key="2">
    <source>
        <dbReference type="EMBL" id="MDX8141648.1"/>
    </source>
</evidence>